<organism evidence="1 2">
    <name type="scientific">Heracleum sosnowskyi</name>
    <dbReference type="NCBI Taxonomy" id="360622"/>
    <lineage>
        <taxon>Eukaryota</taxon>
        <taxon>Viridiplantae</taxon>
        <taxon>Streptophyta</taxon>
        <taxon>Embryophyta</taxon>
        <taxon>Tracheophyta</taxon>
        <taxon>Spermatophyta</taxon>
        <taxon>Magnoliopsida</taxon>
        <taxon>eudicotyledons</taxon>
        <taxon>Gunneridae</taxon>
        <taxon>Pentapetalae</taxon>
        <taxon>asterids</taxon>
        <taxon>campanulids</taxon>
        <taxon>Apiales</taxon>
        <taxon>Apiaceae</taxon>
        <taxon>Apioideae</taxon>
        <taxon>apioid superclade</taxon>
        <taxon>Tordylieae</taxon>
        <taxon>Tordyliinae</taxon>
        <taxon>Heracleum</taxon>
    </lineage>
</organism>
<accession>A0AAD8IQX4</accession>
<name>A0AAD8IQX4_9APIA</name>
<sequence>MLDAGAGKNRSYHSANWHKKLVGDLDLTYNVPGIKEYIHDGRMQKDVPLLQEVVVLEDTAPLINQERADEVNTHILDFLRNSSCVSSRDLCLIKMVVLHLWYLHRRLVPPF</sequence>
<gene>
    <name evidence="1" type="ORF">POM88_018635</name>
</gene>
<reference evidence="1" key="1">
    <citation type="submission" date="2023-02" db="EMBL/GenBank/DDBJ databases">
        <title>Genome of toxic invasive species Heracleum sosnowskyi carries increased number of genes despite the absence of recent whole-genome duplications.</title>
        <authorList>
            <person name="Schelkunov M."/>
            <person name="Shtratnikova V."/>
            <person name="Makarenko M."/>
            <person name="Klepikova A."/>
            <person name="Omelchenko D."/>
            <person name="Novikova G."/>
            <person name="Obukhova E."/>
            <person name="Bogdanov V."/>
            <person name="Penin A."/>
            <person name="Logacheva M."/>
        </authorList>
    </citation>
    <scope>NUCLEOTIDE SEQUENCE</scope>
    <source>
        <strain evidence="1">Hsosn_3</strain>
        <tissue evidence="1">Leaf</tissue>
    </source>
</reference>
<dbReference type="EMBL" id="JAUIZM010000004">
    <property type="protein sequence ID" value="KAK1390457.1"/>
    <property type="molecule type" value="Genomic_DNA"/>
</dbReference>
<dbReference type="AlphaFoldDB" id="A0AAD8IQX4"/>
<dbReference type="Proteomes" id="UP001237642">
    <property type="component" value="Unassembled WGS sequence"/>
</dbReference>
<evidence type="ECO:0000313" key="1">
    <source>
        <dbReference type="EMBL" id="KAK1390457.1"/>
    </source>
</evidence>
<protein>
    <submittedName>
        <fullName evidence="1">Uncharacterized protein</fullName>
    </submittedName>
</protein>
<keyword evidence="2" id="KW-1185">Reference proteome</keyword>
<evidence type="ECO:0000313" key="2">
    <source>
        <dbReference type="Proteomes" id="UP001237642"/>
    </source>
</evidence>
<dbReference type="InterPro" id="IPR029058">
    <property type="entry name" value="AB_hydrolase_fold"/>
</dbReference>
<reference evidence="1" key="2">
    <citation type="submission" date="2023-05" db="EMBL/GenBank/DDBJ databases">
        <authorList>
            <person name="Schelkunov M.I."/>
        </authorList>
    </citation>
    <scope>NUCLEOTIDE SEQUENCE</scope>
    <source>
        <strain evidence="1">Hsosn_3</strain>
        <tissue evidence="1">Leaf</tissue>
    </source>
</reference>
<comment type="caution">
    <text evidence="1">The sequence shown here is derived from an EMBL/GenBank/DDBJ whole genome shotgun (WGS) entry which is preliminary data.</text>
</comment>
<proteinExistence type="predicted"/>
<dbReference type="Gene3D" id="3.40.50.1820">
    <property type="entry name" value="alpha/beta hydrolase"/>
    <property type="match status" value="1"/>
</dbReference>